<name>Q12M49_SHEDO</name>
<evidence type="ECO:0000313" key="2">
    <source>
        <dbReference type="Proteomes" id="UP000001982"/>
    </source>
</evidence>
<dbReference type="Proteomes" id="UP000001982">
    <property type="component" value="Chromosome"/>
</dbReference>
<accession>Q12M49</accession>
<reference evidence="1 2" key="1">
    <citation type="submission" date="2006-03" db="EMBL/GenBank/DDBJ databases">
        <title>Complete sequence of Shewanella denitrificans OS217.</title>
        <authorList>
            <consortium name="US DOE Joint Genome Institute"/>
            <person name="Copeland A."/>
            <person name="Lucas S."/>
            <person name="Lapidus A."/>
            <person name="Barry K."/>
            <person name="Detter J.C."/>
            <person name="Glavina del Rio T."/>
            <person name="Hammon N."/>
            <person name="Israni S."/>
            <person name="Dalin E."/>
            <person name="Tice H."/>
            <person name="Pitluck S."/>
            <person name="Brettin T."/>
            <person name="Bruce D."/>
            <person name="Han C."/>
            <person name="Tapia R."/>
            <person name="Gilna P."/>
            <person name="Kiss H."/>
            <person name="Schmutz J."/>
            <person name="Larimer F."/>
            <person name="Land M."/>
            <person name="Hauser L."/>
            <person name="Kyrpides N."/>
            <person name="Lykidis A."/>
            <person name="Richardson P."/>
        </authorList>
    </citation>
    <scope>NUCLEOTIDE SEQUENCE [LARGE SCALE GENOMIC DNA]</scope>
    <source>
        <strain evidence="2">OS217 / ATCC BAA-1090 / DSM 15013</strain>
    </source>
</reference>
<protein>
    <recommendedName>
        <fullName evidence="3">Mn2+-dependent serine/threonine protein kinase</fullName>
    </recommendedName>
</protein>
<proteinExistence type="predicted"/>
<keyword evidence="2" id="KW-1185">Reference proteome</keyword>
<dbReference type="SUPFAM" id="SSF56112">
    <property type="entry name" value="Protein kinase-like (PK-like)"/>
    <property type="match status" value="1"/>
</dbReference>
<dbReference type="InterPro" id="IPR011009">
    <property type="entry name" value="Kinase-like_dom_sf"/>
</dbReference>
<evidence type="ECO:0008006" key="3">
    <source>
        <dbReference type="Google" id="ProtNLM"/>
    </source>
</evidence>
<dbReference type="HOGENOM" id="CLU_094944_0_0_6"/>
<dbReference type="KEGG" id="sdn:Sden_2196"/>
<gene>
    <name evidence="1" type="ordered locus">Sden_2196</name>
</gene>
<dbReference type="AlphaFoldDB" id="Q12M49"/>
<dbReference type="OrthoDB" id="5564772at2"/>
<sequence>MLPLDDFKQVVSQVRHTHLGERICFFQYQGKGYWLKQAEHLQGAMRLVKDNPYVSIQKEIHLLTQLNAQGAAVPMLMDSGADYLVLEDAGKTLKQWLTSHETTQDQLQIILNDASRALAKLHTMSLAHGRPALRDISWQAGDVKFIDFEANQAKQSLCMQQIRDLLIYIHSLYRYLGPQSQMIFEAIAEYRRHGGDAIWQQAKAFVASWQWLYYFARPFRHVGGKDLKPIYWVLWHFRQAPKWV</sequence>
<dbReference type="STRING" id="318161.Sden_2196"/>
<organism evidence="1 2">
    <name type="scientific">Shewanella denitrificans (strain OS217 / ATCC BAA-1090 / DSM 15013)</name>
    <dbReference type="NCBI Taxonomy" id="318161"/>
    <lineage>
        <taxon>Bacteria</taxon>
        <taxon>Pseudomonadati</taxon>
        <taxon>Pseudomonadota</taxon>
        <taxon>Gammaproteobacteria</taxon>
        <taxon>Alteromonadales</taxon>
        <taxon>Shewanellaceae</taxon>
        <taxon>Shewanella</taxon>
    </lineage>
</organism>
<dbReference type="eggNOG" id="COG3642">
    <property type="taxonomic scope" value="Bacteria"/>
</dbReference>
<evidence type="ECO:0000313" key="1">
    <source>
        <dbReference type="EMBL" id="ABE55477.1"/>
    </source>
</evidence>
<dbReference type="RefSeq" id="WP_011496630.1">
    <property type="nucleotide sequence ID" value="NC_007954.1"/>
</dbReference>
<dbReference type="EMBL" id="CP000302">
    <property type="protein sequence ID" value="ABE55477.1"/>
    <property type="molecule type" value="Genomic_DNA"/>
</dbReference>